<accession>A0A1I4X6X1</accession>
<keyword evidence="1" id="KW-1133">Transmembrane helix</keyword>
<dbReference type="AlphaFoldDB" id="A0A1I4X6X1"/>
<sequence length="154" mass="17780">MNTYQFYKKEGNLLIFKNQPIFVAVLAILTFIAAGFSYKYKIPLLALFLVAFGGLMIANFFAKKFVIDPQQQTITCKPSVFVGAKTYSFQDFTHFEVLAMKYLGFITTNVFLNIYFEVNGKEHKFMVGQALTHKSIQKMVNETEDIMRLNENKR</sequence>
<protein>
    <recommendedName>
        <fullName evidence="4">PH domain-containing protein</fullName>
    </recommendedName>
</protein>
<dbReference type="OrthoDB" id="6628973at2"/>
<gene>
    <name evidence="2" type="ORF">SAMN05421594_1523</name>
</gene>
<keyword evidence="1" id="KW-0472">Membrane</keyword>
<proteinExistence type="predicted"/>
<evidence type="ECO:0000313" key="2">
    <source>
        <dbReference type="EMBL" id="SFN21452.1"/>
    </source>
</evidence>
<keyword evidence="1" id="KW-0812">Transmembrane</keyword>
<dbReference type="Proteomes" id="UP000198769">
    <property type="component" value="Unassembled WGS sequence"/>
</dbReference>
<feature type="transmembrane region" description="Helical" evidence="1">
    <location>
        <begin position="44"/>
        <end position="62"/>
    </location>
</feature>
<dbReference type="EMBL" id="FOVD01000002">
    <property type="protein sequence ID" value="SFN21452.1"/>
    <property type="molecule type" value="Genomic_DNA"/>
</dbReference>
<reference evidence="3" key="1">
    <citation type="submission" date="2016-10" db="EMBL/GenBank/DDBJ databases">
        <authorList>
            <person name="Varghese N."/>
            <person name="Submissions S."/>
        </authorList>
    </citation>
    <scope>NUCLEOTIDE SEQUENCE [LARGE SCALE GENOMIC DNA]</scope>
    <source>
        <strain evidence="3">DSM 25575</strain>
    </source>
</reference>
<evidence type="ECO:0000256" key="1">
    <source>
        <dbReference type="SAM" id="Phobius"/>
    </source>
</evidence>
<evidence type="ECO:0000313" key="3">
    <source>
        <dbReference type="Proteomes" id="UP000198769"/>
    </source>
</evidence>
<keyword evidence="3" id="KW-1185">Reference proteome</keyword>
<organism evidence="2 3">
    <name type="scientific">Chryseobacterium oleae</name>
    <dbReference type="NCBI Taxonomy" id="491207"/>
    <lineage>
        <taxon>Bacteria</taxon>
        <taxon>Pseudomonadati</taxon>
        <taxon>Bacteroidota</taxon>
        <taxon>Flavobacteriia</taxon>
        <taxon>Flavobacteriales</taxon>
        <taxon>Weeksellaceae</taxon>
        <taxon>Chryseobacterium group</taxon>
        <taxon>Chryseobacterium</taxon>
    </lineage>
</organism>
<dbReference type="RefSeq" id="WP_090023945.1">
    <property type="nucleotide sequence ID" value="NZ_FOVD01000002.1"/>
</dbReference>
<name>A0A1I4X6X1_CHROL</name>
<feature type="transmembrane region" description="Helical" evidence="1">
    <location>
        <begin position="21"/>
        <end position="38"/>
    </location>
</feature>
<evidence type="ECO:0008006" key="4">
    <source>
        <dbReference type="Google" id="ProtNLM"/>
    </source>
</evidence>